<dbReference type="Pfam" id="PF02625">
    <property type="entry name" value="XdhC_CoxI"/>
    <property type="match status" value="1"/>
</dbReference>
<dbReference type="PANTHER" id="PTHR30388">
    <property type="entry name" value="ALDEHYDE OXIDOREDUCTASE MOLYBDENUM COFACTOR ASSEMBLY PROTEIN"/>
    <property type="match status" value="1"/>
</dbReference>
<proteinExistence type="predicted"/>
<protein>
    <submittedName>
        <fullName evidence="3">XdhC family protein</fullName>
    </submittedName>
</protein>
<dbReference type="InterPro" id="IPR052698">
    <property type="entry name" value="MoCofactor_Util/Proc"/>
</dbReference>
<dbReference type="InterPro" id="IPR027051">
    <property type="entry name" value="XdhC_Rossmann_dom"/>
</dbReference>
<evidence type="ECO:0000313" key="3">
    <source>
        <dbReference type="EMBL" id="MFC7448056.1"/>
    </source>
</evidence>
<dbReference type="PANTHER" id="PTHR30388:SF4">
    <property type="entry name" value="MOLYBDENUM COFACTOR INSERTION CHAPERONE PAOD"/>
    <property type="match status" value="1"/>
</dbReference>
<gene>
    <name evidence="3" type="ORF">ACFQS9_09160</name>
</gene>
<dbReference type="EMBL" id="JBHTCS010000011">
    <property type="protein sequence ID" value="MFC7448056.1"/>
    <property type="molecule type" value="Genomic_DNA"/>
</dbReference>
<dbReference type="Proteomes" id="UP001596484">
    <property type="component" value="Unassembled WGS sequence"/>
</dbReference>
<dbReference type="InterPro" id="IPR003777">
    <property type="entry name" value="XdhC_CoxI"/>
</dbReference>
<evidence type="ECO:0000313" key="4">
    <source>
        <dbReference type="Proteomes" id="UP001596484"/>
    </source>
</evidence>
<evidence type="ECO:0000259" key="2">
    <source>
        <dbReference type="Pfam" id="PF13478"/>
    </source>
</evidence>
<comment type="caution">
    <text evidence="3">The sequence shown here is derived from an EMBL/GenBank/DDBJ whole genome shotgun (WGS) entry which is preliminary data.</text>
</comment>
<dbReference type="Pfam" id="PF13478">
    <property type="entry name" value="XdhC_C"/>
    <property type="match status" value="1"/>
</dbReference>
<feature type="domain" description="XdhC Rossmann" evidence="2">
    <location>
        <begin position="200"/>
        <end position="342"/>
    </location>
</feature>
<feature type="domain" description="XdhC- CoxI" evidence="1">
    <location>
        <begin position="13"/>
        <end position="77"/>
    </location>
</feature>
<reference evidence="4" key="1">
    <citation type="journal article" date="2019" name="Int. J. Syst. Evol. Microbiol.">
        <title>The Global Catalogue of Microorganisms (GCM) 10K type strain sequencing project: providing services to taxonomists for standard genome sequencing and annotation.</title>
        <authorList>
            <consortium name="The Broad Institute Genomics Platform"/>
            <consortium name="The Broad Institute Genome Sequencing Center for Infectious Disease"/>
            <person name="Wu L."/>
            <person name="Ma J."/>
        </authorList>
    </citation>
    <scope>NUCLEOTIDE SEQUENCE [LARGE SCALE GENOMIC DNA]</scope>
    <source>
        <strain evidence="4">ICMP 19430</strain>
    </source>
</reference>
<keyword evidence="4" id="KW-1185">Reference proteome</keyword>
<accession>A0ABW2RWV0</accession>
<dbReference type="Gene3D" id="3.40.50.720">
    <property type="entry name" value="NAD(P)-binding Rossmann-like Domain"/>
    <property type="match status" value="1"/>
</dbReference>
<evidence type="ECO:0000259" key="1">
    <source>
        <dbReference type="Pfam" id="PF02625"/>
    </source>
</evidence>
<sequence length="383" mass="41183">MRDILDELAPWFGRHEPFALATVVRTWQSSPRPAGAAMAVSASGEVVGSVSGGCIEGALYELAQEVLADGCARSETYRVADDDAIGVGLTCGGTIEVFVQLISEETFAEFADVSELISEREPVAVVTDISVGVPTRHLVVSADRTWGELAGPTLDRALAAGVRGRVRAGESGLELLTLDENGQVDRTEVLVEFFGPPPRMYIFGAIDFAAAMCRLGKFAGYHVTVVDARAVFATRARFPEADDVVVDWPHRFLEAAPVDDRTVIAVLTHDEKFDIPLLEHALQTDAGYIGALGSRSTHDRRVALLRARGITDEELDRLHSPVGLDLGARTPEETAVSILAEVLKTSRNATGLELRHLRGPIHRERNLRAVPVGADTAGLAESC</sequence>
<name>A0ABW2RWV0_9NOCA</name>
<dbReference type="RefSeq" id="WP_378403750.1">
    <property type="nucleotide sequence ID" value="NZ_JBHTCS010000011.1"/>
</dbReference>
<organism evidence="3 4">
    <name type="scientific">Rhodococcus daqingensis</name>
    <dbReference type="NCBI Taxonomy" id="2479363"/>
    <lineage>
        <taxon>Bacteria</taxon>
        <taxon>Bacillati</taxon>
        <taxon>Actinomycetota</taxon>
        <taxon>Actinomycetes</taxon>
        <taxon>Mycobacteriales</taxon>
        <taxon>Nocardiaceae</taxon>
        <taxon>Rhodococcus</taxon>
    </lineage>
</organism>